<dbReference type="Proteomes" id="UP000830835">
    <property type="component" value="Unassembled WGS sequence"/>
</dbReference>
<evidence type="ECO:0000313" key="1">
    <source>
        <dbReference type="EMBL" id="MCJ2541961.1"/>
    </source>
</evidence>
<dbReference type="EMBL" id="JAFIRA010000005">
    <property type="protein sequence ID" value="MCJ2541961.1"/>
    <property type="molecule type" value="Genomic_DNA"/>
</dbReference>
<organism evidence="1 2">
    <name type="scientific">Thermostichus vulcanus str. 'Rupite'</name>
    <dbReference type="NCBI Taxonomy" id="2813851"/>
    <lineage>
        <taxon>Bacteria</taxon>
        <taxon>Bacillati</taxon>
        <taxon>Cyanobacteriota</taxon>
        <taxon>Cyanophyceae</taxon>
        <taxon>Thermostichales</taxon>
        <taxon>Thermostichaceae</taxon>
        <taxon>Thermostichus</taxon>
    </lineage>
</organism>
<accession>A0ABT0C879</accession>
<protein>
    <submittedName>
        <fullName evidence="1">Uncharacterized protein</fullName>
    </submittedName>
</protein>
<gene>
    <name evidence="1" type="ORF">JX360_03410</name>
</gene>
<proteinExistence type="predicted"/>
<sequence>MGSGEAVQTTVLSRERVGELDCRTDMAQGLQVVESSDHGFHQTPPVRIRQ</sequence>
<comment type="caution">
    <text evidence="1">The sequence shown here is derived from an EMBL/GenBank/DDBJ whole genome shotgun (WGS) entry which is preliminary data.</text>
</comment>
<evidence type="ECO:0000313" key="2">
    <source>
        <dbReference type="Proteomes" id="UP000830835"/>
    </source>
</evidence>
<keyword evidence="2" id="KW-1185">Reference proteome</keyword>
<dbReference type="RefSeq" id="WP_244349174.1">
    <property type="nucleotide sequence ID" value="NZ_JAFIRA010000005.1"/>
</dbReference>
<name>A0ABT0C879_THEVL</name>
<reference evidence="1" key="1">
    <citation type="submission" date="2021-02" db="EMBL/GenBank/DDBJ databases">
        <title>The CRISPR/cas machinery reduction and long-range gene transfer in the hot spring cyanobacterium Synechococcus.</title>
        <authorList>
            <person name="Dvorak P."/>
            <person name="Jahodarova E."/>
            <person name="Hasler P."/>
            <person name="Poulickova A."/>
        </authorList>
    </citation>
    <scope>NUCLEOTIDE SEQUENCE</scope>
    <source>
        <strain evidence="1">Rupite</strain>
    </source>
</reference>